<dbReference type="InterPro" id="IPR007060">
    <property type="entry name" value="FtsL/DivIC"/>
</dbReference>
<evidence type="ECO:0000256" key="1">
    <source>
        <dbReference type="SAM" id="Coils"/>
    </source>
</evidence>
<gene>
    <name evidence="2" type="ORF">A3H63_02615</name>
</gene>
<evidence type="ECO:0008006" key="4">
    <source>
        <dbReference type="Google" id="ProtNLM"/>
    </source>
</evidence>
<dbReference type="Proteomes" id="UP000176284">
    <property type="component" value="Unassembled WGS sequence"/>
</dbReference>
<proteinExistence type="predicted"/>
<dbReference type="EMBL" id="MHJM01000029">
    <property type="protein sequence ID" value="OGY67283.1"/>
    <property type="molecule type" value="Genomic_DNA"/>
</dbReference>
<dbReference type="STRING" id="1798410.A3H63_02615"/>
<dbReference type="AlphaFoldDB" id="A0A1G1ZRD9"/>
<protein>
    <recommendedName>
        <fullName evidence="4">Septum formation initiator</fullName>
    </recommendedName>
</protein>
<comment type="caution">
    <text evidence="2">The sequence shown here is derived from an EMBL/GenBank/DDBJ whole genome shotgun (WGS) entry which is preliminary data.</text>
</comment>
<feature type="coiled-coil region" evidence="1">
    <location>
        <begin position="24"/>
        <end position="51"/>
    </location>
</feature>
<accession>A0A1G1ZRD9</accession>
<evidence type="ECO:0000313" key="3">
    <source>
        <dbReference type="Proteomes" id="UP000176284"/>
    </source>
</evidence>
<evidence type="ECO:0000313" key="2">
    <source>
        <dbReference type="EMBL" id="OGY67283.1"/>
    </source>
</evidence>
<sequence>MLLISIFAVVSVLSWQLFQLYRQNHSLSAVLEDLNERVDNFTKENKEFYADIQYFSEPENLLKELRTQFNYKKPGEKLIIVVPKKDSNASTTSQ</sequence>
<name>A0A1G1ZRD9_9BACT</name>
<dbReference type="Pfam" id="PF04977">
    <property type="entry name" value="DivIC"/>
    <property type="match status" value="1"/>
</dbReference>
<keyword evidence="1" id="KW-0175">Coiled coil</keyword>
<reference evidence="2 3" key="1">
    <citation type="journal article" date="2016" name="Nat. Commun.">
        <title>Thousands of microbial genomes shed light on interconnected biogeochemical processes in an aquifer system.</title>
        <authorList>
            <person name="Anantharaman K."/>
            <person name="Brown C.T."/>
            <person name="Hug L.A."/>
            <person name="Sharon I."/>
            <person name="Castelle C.J."/>
            <person name="Probst A.J."/>
            <person name="Thomas B.C."/>
            <person name="Singh A."/>
            <person name="Wilkins M.J."/>
            <person name="Karaoz U."/>
            <person name="Brodie E.L."/>
            <person name="Williams K.H."/>
            <person name="Hubbard S.S."/>
            <person name="Banfield J.F."/>
        </authorList>
    </citation>
    <scope>NUCLEOTIDE SEQUENCE [LARGE SCALE GENOMIC DNA]</scope>
</reference>
<organism evidence="2 3">
    <name type="scientific">Candidatus Harrisonbacteria bacterium RIFCSPLOWO2_02_FULL_45_10c</name>
    <dbReference type="NCBI Taxonomy" id="1798410"/>
    <lineage>
        <taxon>Bacteria</taxon>
        <taxon>Candidatus Harrisoniibacteriota</taxon>
    </lineage>
</organism>